<sequence>MATPAASAMFDAEVIEELRRQFAAADSNGDGEIDAREACRLFARSCSPDAADAEVERTAENLRNQLDADRSGTISFDEYCFRFGRRYQMELNRRKRATRAAVGAGPGARAAGPQGAAAAPEEAADEPEGDRKRQQQRKLEEWKLRAEQEELEKEREALRREREELQRERERVDAERRGASGHAGSGAPGNEAAAQGLSAGARVRLQGLQGAAELNGRAATVLRFEAASGRYVVELDGSGEQKSLRAGCLAPLAGGPASPAGGGGGAAAGLGFVERAQAATRRAVVQAQVWVAGSGYQWWQILLGAAVVLLVAAAWAQNSARYSADVGRASSARTFADASAQGPGAYDSPGGLGGDRGLGSQRHGRAGDDRAQGYGRYDDDDDDSRRGHGDRREGRRQPRRGADDWDYDRRGYSPYDYGGGYSSSSGEGEVLGGMLNGLGLSRASQTYIVVGVIGVLCWKGIIPVHRMGWWQLYMLWNMFSPFLLGTRRRGGMGYGMGYGGFGGGMMGRRGFF</sequence>
<gene>
    <name evidence="5" type="ORF">PCOR1329_LOCUS52559</name>
</gene>
<evidence type="ECO:0000256" key="3">
    <source>
        <dbReference type="SAM" id="Phobius"/>
    </source>
</evidence>
<dbReference type="SUPFAM" id="SSF47473">
    <property type="entry name" value="EF-hand"/>
    <property type="match status" value="1"/>
</dbReference>
<evidence type="ECO:0000313" key="6">
    <source>
        <dbReference type="Proteomes" id="UP001189429"/>
    </source>
</evidence>
<proteinExistence type="predicted"/>
<dbReference type="InterPro" id="IPR011992">
    <property type="entry name" value="EF-hand-dom_pair"/>
</dbReference>
<reference evidence="5" key="1">
    <citation type="submission" date="2023-10" db="EMBL/GenBank/DDBJ databases">
        <authorList>
            <person name="Chen Y."/>
            <person name="Shah S."/>
            <person name="Dougan E. K."/>
            <person name="Thang M."/>
            <person name="Chan C."/>
        </authorList>
    </citation>
    <scope>NUCLEOTIDE SEQUENCE [LARGE SCALE GENOMIC DNA]</scope>
</reference>
<dbReference type="EMBL" id="CAUYUJ010016395">
    <property type="protein sequence ID" value="CAK0864778.1"/>
    <property type="molecule type" value="Genomic_DNA"/>
</dbReference>
<organism evidence="5 6">
    <name type="scientific">Prorocentrum cordatum</name>
    <dbReference type="NCBI Taxonomy" id="2364126"/>
    <lineage>
        <taxon>Eukaryota</taxon>
        <taxon>Sar</taxon>
        <taxon>Alveolata</taxon>
        <taxon>Dinophyceae</taxon>
        <taxon>Prorocentrales</taxon>
        <taxon>Prorocentraceae</taxon>
        <taxon>Prorocentrum</taxon>
    </lineage>
</organism>
<dbReference type="CDD" id="cd00051">
    <property type="entry name" value="EFh"/>
    <property type="match status" value="1"/>
</dbReference>
<feature type="region of interest" description="Disordered" evidence="2">
    <location>
        <begin position="98"/>
        <end position="138"/>
    </location>
</feature>
<feature type="region of interest" description="Disordered" evidence="2">
    <location>
        <begin position="163"/>
        <end position="195"/>
    </location>
</feature>
<feature type="compositionally biased region" description="Basic and acidic residues" evidence="2">
    <location>
        <begin position="163"/>
        <end position="178"/>
    </location>
</feature>
<feature type="domain" description="EF-hand" evidence="4">
    <location>
        <begin position="13"/>
        <end position="48"/>
    </location>
</feature>
<feature type="compositionally biased region" description="Basic and acidic residues" evidence="2">
    <location>
        <begin position="129"/>
        <end position="138"/>
    </location>
</feature>
<keyword evidence="1" id="KW-0106">Calcium</keyword>
<dbReference type="Proteomes" id="UP001189429">
    <property type="component" value="Unassembled WGS sequence"/>
</dbReference>
<feature type="compositionally biased region" description="Low complexity" evidence="2">
    <location>
        <begin position="99"/>
        <end position="121"/>
    </location>
</feature>
<dbReference type="Pfam" id="PF13499">
    <property type="entry name" value="EF-hand_7"/>
    <property type="match status" value="1"/>
</dbReference>
<keyword evidence="3" id="KW-0812">Transmembrane</keyword>
<dbReference type="SMART" id="SM00054">
    <property type="entry name" value="EFh"/>
    <property type="match status" value="2"/>
</dbReference>
<dbReference type="PROSITE" id="PS50222">
    <property type="entry name" value="EF_HAND_2"/>
    <property type="match status" value="1"/>
</dbReference>
<dbReference type="Gene3D" id="1.10.238.10">
    <property type="entry name" value="EF-hand"/>
    <property type="match status" value="1"/>
</dbReference>
<name>A0ABN9UXA0_9DINO</name>
<accession>A0ABN9UXA0</accession>
<comment type="caution">
    <text evidence="5">The sequence shown here is derived from an EMBL/GenBank/DDBJ whole genome shotgun (WGS) entry which is preliminary data.</text>
</comment>
<feature type="compositionally biased region" description="Basic and acidic residues" evidence="2">
    <location>
        <begin position="383"/>
        <end position="407"/>
    </location>
</feature>
<keyword evidence="6" id="KW-1185">Reference proteome</keyword>
<dbReference type="InterPro" id="IPR002048">
    <property type="entry name" value="EF_hand_dom"/>
</dbReference>
<evidence type="ECO:0000259" key="4">
    <source>
        <dbReference type="PROSITE" id="PS50222"/>
    </source>
</evidence>
<feature type="transmembrane region" description="Helical" evidence="3">
    <location>
        <begin position="444"/>
        <end position="462"/>
    </location>
</feature>
<keyword evidence="3" id="KW-0472">Membrane</keyword>
<feature type="region of interest" description="Disordered" evidence="2">
    <location>
        <begin position="336"/>
        <end position="407"/>
    </location>
</feature>
<evidence type="ECO:0000313" key="5">
    <source>
        <dbReference type="EMBL" id="CAK0864778.1"/>
    </source>
</evidence>
<protein>
    <recommendedName>
        <fullName evidence="4">EF-hand domain-containing protein</fullName>
    </recommendedName>
</protein>
<keyword evidence="3" id="KW-1133">Transmembrane helix</keyword>
<feature type="transmembrane region" description="Helical" evidence="3">
    <location>
        <begin position="298"/>
        <end position="316"/>
    </location>
</feature>
<dbReference type="PROSITE" id="PS00018">
    <property type="entry name" value="EF_HAND_1"/>
    <property type="match status" value="1"/>
</dbReference>
<evidence type="ECO:0000256" key="2">
    <source>
        <dbReference type="SAM" id="MobiDB-lite"/>
    </source>
</evidence>
<evidence type="ECO:0000256" key="1">
    <source>
        <dbReference type="ARBA" id="ARBA00022837"/>
    </source>
</evidence>
<dbReference type="InterPro" id="IPR018247">
    <property type="entry name" value="EF_Hand_1_Ca_BS"/>
</dbReference>